<dbReference type="InterPro" id="IPR044509">
    <property type="entry name" value="RIC2/4"/>
</dbReference>
<dbReference type="PANTHER" id="PTHR46931">
    <property type="entry name" value="CRIB DOMAIN-CONTAINING PROTEIN RIC2"/>
    <property type="match status" value="1"/>
</dbReference>
<gene>
    <name evidence="3" type="ORF">AXF42_Ash000311</name>
</gene>
<feature type="region of interest" description="Disordered" evidence="1">
    <location>
        <begin position="1"/>
        <end position="20"/>
    </location>
</feature>
<dbReference type="OrthoDB" id="678664at2759"/>
<evidence type="ECO:0000259" key="2">
    <source>
        <dbReference type="PROSITE" id="PS50108"/>
    </source>
</evidence>
<evidence type="ECO:0000256" key="1">
    <source>
        <dbReference type="SAM" id="MobiDB-lite"/>
    </source>
</evidence>
<dbReference type="Gene3D" id="3.90.810.10">
    <property type="entry name" value="CRIB domain"/>
    <property type="match status" value="1"/>
</dbReference>
<feature type="compositionally biased region" description="Polar residues" evidence="1">
    <location>
        <begin position="7"/>
        <end position="20"/>
    </location>
</feature>
<evidence type="ECO:0000313" key="4">
    <source>
        <dbReference type="Proteomes" id="UP000236161"/>
    </source>
</evidence>
<evidence type="ECO:0000313" key="3">
    <source>
        <dbReference type="EMBL" id="PKA54477.1"/>
    </source>
</evidence>
<sequence>MQPHLNIINQPSSSSPTNAAQHSLPHSLLLYFPCSLKGMRERMDRFSSFPFSVSCVSHSSVDVMETDPRRQIVERVPPMPTELLFAEAGEREVKMKVLSGGNIGAGIHKVVMRGIRNLSQLFAERDEDNAEMVIGYPTNVHHVAHIGLDDSTEAGLGATNGWDGASEQIFSLNHAISLRQFGLAMNHA</sequence>
<accession>A0A2I0AG15</accession>
<keyword evidence="4" id="KW-1185">Reference proteome</keyword>
<dbReference type="InterPro" id="IPR000095">
    <property type="entry name" value="CRIB_dom"/>
</dbReference>
<dbReference type="STRING" id="1088818.A0A2I0AG15"/>
<proteinExistence type="predicted"/>
<dbReference type="AlphaFoldDB" id="A0A2I0AG15"/>
<feature type="domain" description="CRIB" evidence="2">
    <location>
        <begin position="134"/>
        <end position="147"/>
    </location>
</feature>
<dbReference type="PANTHER" id="PTHR46931:SF14">
    <property type="entry name" value="CRIB DOMAIN-CONTAINING PROTEIN RIC2"/>
    <property type="match status" value="1"/>
</dbReference>
<dbReference type="InterPro" id="IPR036936">
    <property type="entry name" value="CRIB_dom_sf"/>
</dbReference>
<dbReference type="EMBL" id="KZ451982">
    <property type="protein sequence ID" value="PKA54477.1"/>
    <property type="molecule type" value="Genomic_DNA"/>
</dbReference>
<organism evidence="3 4">
    <name type="scientific">Apostasia shenzhenica</name>
    <dbReference type="NCBI Taxonomy" id="1088818"/>
    <lineage>
        <taxon>Eukaryota</taxon>
        <taxon>Viridiplantae</taxon>
        <taxon>Streptophyta</taxon>
        <taxon>Embryophyta</taxon>
        <taxon>Tracheophyta</taxon>
        <taxon>Spermatophyta</taxon>
        <taxon>Magnoliopsida</taxon>
        <taxon>Liliopsida</taxon>
        <taxon>Asparagales</taxon>
        <taxon>Orchidaceae</taxon>
        <taxon>Apostasioideae</taxon>
        <taxon>Apostasia</taxon>
    </lineage>
</organism>
<reference evidence="3 4" key="1">
    <citation type="journal article" date="2017" name="Nature">
        <title>The Apostasia genome and the evolution of orchids.</title>
        <authorList>
            <person name="Zhang G.Q."/>
            <person name="Liu K.W."/>
            <person name="Li Z."/>
            <person name="Lohaus R."/>
            <person name="Hsiao Y.Y."/>
            <person name="Niu S.C."/>
            <person name="Wang J.Y."/>
            <person name="Lin Y.C."/>
            <person name="Xu Q."/>
            <person name="Chen L.J."/>
            <person name="Yoshida K."/>
            <person name="Fujiwara S."/>
            <person name="Wang Z.W."/>
            <person name="Zhang Y.Q."/>
            <person name="Mitsuda N."/>
            <person name="Wang M."/>
            <person name="Liu G.H."/>
            <person name="Pecoraro L."/>
            <person name="Huang H.X."/>
            <person name="Xiao X.J."/>
            <person name="Lin M."/>
            <person name="Wu X.Y."/>
            <person name="Wu W.L."/>
            <person name="Chen Y.Y."/>
            <person name="Chang S.B."/>
            <person name="Sakamoto S."/>
            <person name="Ohme-Takagi M."/>
            <person name="Yagi M."/>
            <person name="Zeng S.J."/>
            <person name="Shen C.Y."/>
            <person name="Yeh C.M."/>
            <person name="Luo Y.B."/>
            <person name="Tsai W.C."/>
            <person name="Van de Peer Y."/>
            <person name="Liu Z.J."/>
        </authorList>
    </citation>
    <scope>NUCLEOTIDE SEQUENCE [LARGE SCALE GENOMIC DNA]</scope>
    <source>
        <strain evidence="4">cv. Shenzhen</strain>
        <tissue evidence="3">Stem</tissue>
    </source>
</reference>
<protein>
    <recommendedName>
        <fullName evidence="2">CRIB domain-containing protein</fullName>
    </recommendedName>
</protein>
<dbReference type="Proteomes" id="UP000236161">
    <property type="component" value="Unassembled WGS sequence"/>
</dbReference>
<dbReference type="PROSITE" id="PS50108">
    <property type="entry name" value="CRIB"/>
    <property type="match status" value="1"/>
</dbReference>
<name>A0A2I0AG15_9ASPA</name>